<evidence type="ECO:0000313" key="2">
    <source>
        <dbReference type="Proteomes" id="UP000198287"/>
    </source>
</evidence>
<keyword evidence="2" id="KW-1185">Reference proteome</keyword>
<dbReference type="EMBL" id="LNIX01000014">
    <property type="protein sequence ID" value="OXA47088.1"/>
    <property type="molecule type" value="Genomic_DNA"/>
</dbReference>
<name>A0A226DPY7_FOLCA</name>
<proteinExistence type="predicted"/>
<gene>
    <name evidence="1" type="ORF">Fcan01_18415</name>
</gene>
<sequence>MYHHHYAPIRMYKRSSKPSNPHQSPDNERSYLNYFLLLTNSAKMKPAVAIFAIFLIFATTCHASYAPYVRPGHTWGGWSVATPVQQQPQPVACFYQNRYCQGSRYTVPIGRGECQTLPRELCDWNLSLETGNSCIQVFSSDNCSETSTFRKWGLASSAIFRANQCTSTKLNGFDVVRSFRRCAC</sequence>
<evidence type="ECO:0000313" key="1">
    <source>
        <dbReference type="EMBL" id="OXA47088.1"/>
    </source>
</evidence>
<organism evidence="1 2">
    <name type="scientific">Folsomia candida</name>
    <name type="common">Springtail</name>
    <dbReference type="NCBI Taxonomy" id="158441"/>
    <lineage>
        <taxon>Eukaryota</taxon>
        <taxon>Metazoa</taxon>
        <taxon>Ecdysozoa</taxon>
        <taxon>Arthropoda</taxon>
        <taxon>Hexapoda</taxon>
        <taxon>Collembola</taxon>
        <taxon>Entomobryomorpha</taxon>
        <taxon>Isotomoidea</taxon>
        <taxon>Isotomidae</taxon>
        <taxon>Proisotominae</taxon>
        <taxon>Folsomia</taxon>
    </lineage>
</organism>
<dbReference type="Proteomes" id="UP000198287">
    <property type="component" value="Unassembled WGS sequence"/>
</dbReference>
<dbReference type="AlphaFoldDB" id="A0A226DPY7"/>
<comment type="caution">
    <text evidence="1">The sequence shown here is derived from an EMBL/GenBank/DDBJ whole genome shotgun (WGS) entry which is preliminary data.</text>
</comment>
<reference evidence="1 2" key="1">
    <citation type="submission" date="2015-12" db="EMBL/GenBank/DDBJ databases">
        <title>The genome of Folsomia candida.</title>
        <authorList>
            <person name="Faddeeva A."/>
            <person name="Derks M.F."/>
            <person name="Anvar Y."/>
            <person name="Smit S."/>
            <person name="Van Straalen N."/>
            <person name="Roelofs D."/>
        </authorList>
    </citation>
    <scope>NUCLEOTIDE SEQUENCE [LARGE SCALE GENOMIC DNA]</scope>
    <source>
        <strain evidence="1 2">VU population</strain>
        <tissue evidence="1">Whole body</tissue>
    </source>
</reference>
<protein>
    <submittedName>
        <fullName evidence="1">Uncharacterized protein</fullName>
    </submittedName>
</protein>
<accession>A0A226DPY7</accession>